<comment type="caution">
    <text evidence="3">The sequence shown here is derived from an EMBL/GenBank/DDBJ whole genome shotgun (WGS) entry which is preliminary data.</text>
</comment>
<dbReference type="RefSeq" id="WP_197989201.1">
    <property type="nucleotide sequence ID" value="NZ_JACYXC010000001.1"/>
</dbReference>
<feature type="domain" description="Trypsin-co-occurring" evidence="2">
    <location>
        <begin position="8"/>
        <end position="84"/>
    </location>
</feature>
<dbReference type="Pfam" id="PF19631">
    <property type="entry name" value="Trypco2"/>
    <property type="match status" value="1"/>
</dbReference>
<dbReference type="EMBL" id="JACYXC010000001">
    <property type="protein sequence ID" value="MBH5335688.1"/>
    <property type="molecule type" value="Genomic_DNA"/>
</dbReference>
<name>A0ABS0NKJ3_9ACTN</name>
<feature type="region of interest" description="Disordered" evidence="1">
    <location>
        <begin position="89"/>
        <end position="114"/>
    </location>
</feature>
<keyword evidence="4" id="KW-1185">Reference proteome</keyword>
<organism evidence="3 4">
    <name type="scientific">Streptomyces pactum</name>
    <dbReference type="NCBI Taxonomy" id="68249"/>
    <lineage>
        <taxon>Bacteria</taxon>
        <taxon>Bacillati</taxon>
        <taxon>Actinomycetota</taxon>
        <taxon>Actinomycetes</taxon>
        <taxon>Kitasatosporales</taxon>
        <taxon>Streptomycetaceae</taxon>
        <taxon>Streptomyces</taxon>
    </lineage>
</organism>
<proteinExistence type="predicted"/>
<protein>
    <recommendedName>
        <fullName evidence="2">Trypsin-co-occurring domain-containing protein</fullName>
    </recommendedName>
</protein>
<dbReference type="InterPro" id="IPR045608">
    <property type="entry name" value="Trypco2"/>
</dbReference>
<evidence type="ECO:0000259" key="2">
    <source>
        <dbReference type="Pfam" id="PF19631"/>
    </source>
</evidence>
<accession>A0ABS0NKJ3</accession>
<dbReference type="Proteomes" id="UP000807371">
    <property type="component" value="Unassembled WGS sequence"/>
</dbReference>
<reference evidence="3 4" key="1">
    <citation type="submission" date="2020-09" db="EMBL/GenBank/DDBJ databases">
        <title>Biosynthesis of the nuclear factor of activated T cells inhibitor NFAT-133 and its congeners in Streptomyces pactum.</title>
        <authorList>
            <person name="Zhou W."/>
            <person name="Posri P."/>
            <person name="Abugrain M.E."/>
            <person name="Weisberg A.J."/>
            <person name="Chang J.H."/>
            <person name="Mahmud T."/>
        </authorList>
    </citation>
    <scope>NUCLEOTIDE SEQUENCE [LARGE SCALE GENOMIC DNA]</scope>
    <source>
        <strain evidence="3 4">ATCC 27456</strain>
    </source>
</reference>
<sequence>MSDPTDNIDLADAVQAIRDELMTAAARAAGQDVVFEVGDIGMEFTVELRKETKGGGRIKAWVVDAGADRTHAETRTHRVSFTLRAKDARTGGPWQVSNHRPAGTGLFGQGQDDS</sequence>
<evidence type="ECO:0000313" key="3">
    <source>
        <dbReference type="EMBL" id="MBH5335688.1"/>
    </source>
</evidence>
<gene>
    <name evidence="3" type="ORF">IHE55_13130</name>
</gene>
<evidence type="ECO:0000313" key="4">
    <source>
        <dbReference type="Proteomes" id="UP000807371"/>
    </source>
</evidence>
<evidence type="ECO:0000256" key="1">
    <source>
        <dbReference type="SAM" id="MobiDB-lite"/>
    </source>
</evidence>